<dbReference type="InterPro" id="IPR028119">
    <property type="entry name" value="Snapin/Pallidin/Snn1"/>
</dbReference>
<dbReference type="Pfam" id="PF14712">
    <property type="entry name" value="Snapin_Pallidin"/>
    <property type="match status" value="2"/>
</dbReference>
<organism evidence="7">
    <name type="scientific">Darwinula stevensoni</name>
    <dbReference type="NCBI Taxonomy" id="69355"/>
    <lineage>
        <taxon>Eukaryota</taxon>
        <taxon>Metazoa</taxon>
        <taxon>Ecdysozoa</taxon>
        <taxon>Arthropoda</taxon>
        <taxon>Crustacea</taxon>
        <taxon>Oligostraca</taxon>
        <taxon>Ostracoda</taxon>
        <taxon>Podocopa</taxon>
        <taxon>Podocopida</taxon>
        <taxon>Darwinulocopina</taxon>
        <taxon>Darwinuloidea</taxon>
        <taxon>Darwinulidae</taxon>
        <taxon>Darwinula</taxon>
    </lineage>
</organism>
<sequence>MSQPENPTLKEVEDLTNGICAEYEPTVIRLEATLTELLKNQEVVIDSLEEENRRFTEVELESQQLEAMVRNHTLSYEDLTNGICAEYEPTVIRLEATLTELLKNQEVVIDSLEEENRRFTEVELESQQLEAMVEKTKFYIAKLSTIKKDMVSLQDRASRLRKRAVKLQGAKQKEAQQKEKEAERERMLLAKMTRSTSGKLSEDQGT</sequence>
<evidence type="ECO:0000256" key="1">
    <source>
        <dbReference type="ARBA" id="ARBA00004496"/>
    </source>
</evidence>
<evidence type="ECO:0000313" key="7">
    <source>
        <dbReference type="EMBL" id="CAD7242392.1"/>
    </source>
</evidence>
<evidence type="ECO:0000256" key="5">
    <source>
        <dbReference type="SAM" id="Coils"/>
    </source>
</evidence>
<dbReference type="GO" id="GO:0031083">
    <property type="term" value="C:BLOC-1 complex"/>
    <property type="evidence" value="ECO:0007669"/>
    <property type="project" value="TreeGrafter"/>
</dbReference>
<dbReference type="Proteomes" id="UP000677054">
    <property type="component" value="Unassembled WGS sequence"/>
</dbReference>
<feature type="compositionally biased region" description="Polar residues" evidence="6">
    <location>
        <begin position="193"/>
        <end position="206"/>
    </location>
</feature>
<dbReference type="EMBL" id="LR899778">
    <property type="protein sequence ID" value="CAD7242392.1"/>
    <property type="molecule type" value="Genomic_DNA"/>
</dbReference>
<gene>
    <name evidence="7" type="ORF">DSTB1V02_LOCUS2358</name>
</gene>
<evidence type="ECO:0000256" key="4">
    <source>
        <dbReference type="ARBA" id="ARBA00022490"/>
    </source>
</evidence>
<evidence type="ECO:0000256" key="3">
    <source>
        <dbReference type="ARBA" id="ARBA00019579"/>
    </source>
</evidence>
<protein>
    <recommendedName>
        <fullName evidence="3">Biogenesis of lysosome-related organelles complex 1 subunit 6</fullName>
    </recommendedName>
</protein>
<dbReference type="InterPro" id="IPR017242">
    <property type="entry name" value="BLOC-1_pallidin"/>
</dbReference>
<dbReference type="AlphaFoldDB" id="A0A7R8ZZ94"/>
<dbReference type="PANTHER" id="PTHR31328">
    <property type="entry name" value="BIOGENESIS OF LYSOSOME-RELATED ORGANELLES COMPLEX 1 SUBUNIT 6"/>
    <property type="match status" value="1"/>
</dbReference>
<keyword evidence="4" id="KW-0963">Cytoplasm</keyword>
<feature type="compositionally biased region" description="Basic and acidic residues" evidence="6">
    <location>
        <begin position="171"/>
        <end position="188"/>
    </location>
</feature>
<dbReference type="PIRSF" id="PIRSF037609">
    <property type="entry name" value="BLOC-1_complex_pallidin"/>
    <property type="match status" value="1"/>
</dbReference>
<keyword evidence="5" id="KW-0175">Coiled coil</keyword>
<dbReference type="OrthoDB" id="19659at2759"/>
<dbReference type="GO" id="GO:0030133">
    <property type="term" value="C:transport vesicle"/>
    <property type="evidence" value="ECO:0007669"/>
    <property type="project" value="TreeGrafter"/>
</dbReference>
<evidence type="ECO:0000256" key="6">
    <source>
        <dbReference type="SAM" id="MobiDB-lite"/>
    </source>
</evidence>
<name>A0A7R8ZZ94_9CRUS</name>
<reference evidence="7" key="1">
    <citation type="submission" date="2020-11" db="EMBL/GenBank/DDBJ databases">
        <authorList>
            <person name="Tran Van P."/>
        </authorList>
    </citation>
    <scope>NUCLEOTIDE SEQUENCE</scope>
</reference>
<keyword evidence="8" id="KW-1185">Reference proteome</keyword>
<comment type="subcellular location">
    <subcellularLocation>
        <location evidence="1">Cytoplasm</location>
    </subcellularLocation>
</comment>
<evidence type="ECO:0000256" key="2">
    <source>
        <dbReference type="ARBA" id="ARBA00005767"/>
    </source>
</evidence>
<dbReference type="EMBL" id="CAJPEV010000261">
    <property type="protein sequence ID" value="CAG0883114.1"/>
    <property type="molecule type" value="Genomic_DNA"/>
</dbReference>
<proteinExistence type="inferred from homology"/>
<accession>A0A7R8ZZ94</accession>
<evidence type="ECO:0000313" key="8">
    <source>
        <dbReference type="Proteomes" id="UP000677054"/>
    </source>
</evidence>
<feature type="region of interest" description="Disordered" evidence="6">
    <location>
        <begin position="164"/>
        <end position="206"/>
    </location>
</feature>
<comment type="similarity">
    <text evidence="2">Belongs to the BLOC1S6 family.</text>
</comment>
<dbReference type="PANTHER" id="PTHR31328:SF2">
    <property type="entry name" value="BIOGENESIS OF LYSOSOME-RELATED ORGANELLES COMPLEX 1 SUBUNIT 6"/>
    <property type="match status" value="1"/>
</dbReference>
<feature type="coiled-coil region" evidence="5">
    <location>
        <begin position="31"/>
        <end position="68"/>
    </location>
</feature>